<dbReference type="EMBL" id="BK015822">
    <property type="protein sequence ID" value="DAE26696.1"/>
    <property type="molecule type" value="Genomic_DNA"/>
</dbReference>
<organism evidence="1">
    <name type="scientific">Myoviridae sp. ctBoB21</name>
    <dbReference type="NCBI Taxonomy" id="2827287"/>
    <lineage>
        <taxon>Viruses</taxon>
        <taxon>Duplodnaviria</taxon>
        <taxon>Heunggongvirae</taxon>
        <taxon>Uroviricota</taxon>
        <taxon>Caudoviricetes</taxon>
    </lineage>
</organism>
<accession>A0A8S5R5P2</accession>
<proteinExistence type="predicted"/>
<evidence type="ECO:0000313" key="1">
    <source>
        <dbReference type="EMBL" id="DAE26696.1"/>
    </source>
</evidence>
<sequence>MSGYQDPKLWLREPVVLNIAIRQGLVVCATGGSHTDWHISVTSLMSYALFVIRTSRCLKL</sequence>
<name>A0A8S5R5P2_9CAUD</name>
<protein>
    <submittedName>
        <fullName evidence="1">Uncharacterized protein</fullName>
    </submittedName>
</protein>
<reference evidence="1" key="1">
    <citation type="journal article" date="2021" name="Proc. Natl. Acad. Sci. U.S.A.">
        <title>A Catalog of Tens of Thousands of Viruses from Human Metagenomes Reveals Hidden Associations with Chronic Diseases.</title>
        <authorList>
            <person name="Tisza M.J."/>
            <person name="Buck C.B."/>
        </authorList>
    </citation>
    <scope>NUCLEOTIDE SEQUENCE</scope>
    <source>
        <strain evidence="1">CtBoB21</strain>
    </source>
</reference>